<dbReference type="GO" id="GO:0005886">
    <property type="term" value="C:plasma membrane"/>
    <property type="evidence" value="ECO:0007669"/>
    <property type="project" value="UniProtKB-ARBA"/>
</dbReference>
<dbReference type="EMBL" id="JACOOR010000002">
    <property type="protein sequence ID" value="MBC5659025.1"/>
    <property type="molecule type" value="Genomic_DNA"/>
</dbReference>
<proteinExistence type="predicted"/>
<feature type="transmembrane region" description="Helical" evidence="5">
    <location>
        <begin position="225"/>
        <end position="244"/>
    </location>
</feature>
<sequence length="295" mass="33300">MDAFSGYHPLINFTYFTIVIGLSMFYMHPVFLALSLAGSVSYSVYLKGRKTVKVFLIGMLPVCLLTMVMNPLFSHAGATMLFYMRNGNPVTLESIMYGLASGLMLAGVISWFSVFHEVMTSDKFMYLFGKVVPAFSLLLSMTLRFVPRFTAQIKRVAESQQCIGRNVNNGKLYERAAHGLKILSITTTWALENSVETADSMKSRAYGLRGRTNFSIYRFDRRDGALLAFLLGTTGVLLTCMHLRKLKILYFPVFIMNETTTGAVILYILYGILCMLPLILNILEDIKWRSLRSEI</sequence>
<dbReference type="InterPro" id="IPR003339">
    <property type="entry name" value="ABC/ECF_trnsptr_transmembrane"/>
</dbReference>
<comment type="subcellular location">
    <subcellularLocation>
        <location evidence="1">Membrane</location>
        <topology evidence="1">Multi-pass membrane protein</topology>
    </subcellularLocation>
</comment>
<gene>
    <name evidence="6" type="ORF">H8S44_04475</name>
</gene>
<accession>A0A923LAK3</accession>
<evidence type="ECO:0000313" key="7">
    <source>
        <dbReference type="Proteomes" id="UP000649345"/>
    </source>
</evidence>
<evidence type="ECO:0000256" key="2">
    <source>
        <dbReference type="ARBA" id="ARBA00022692"/>
    </source>
</evidence>
<feature type="transmembrane region" description="Helical" evidence="5">
    <location>
        <begin position="12"/>
        <end position="34"/>
    </location>
</feature>
<dbReference type="CDD" id="cd16914">
    <property type="entry name" value="EcfT"/>
    <property type="match status" value="1"/>
</dbReference>
<feature type="transmembrane region" description="Helical" evidence="5">
    <location>
        <begin position="264"/>
        <end position="283"/>
    </location>
</feature>
<reference evidence="6" key="1">
    <citation type="submission" date="2020-08" db="EMBL/GenBank/DDBJ databases">
        <title>Genome public.</title>
        <authorList>
            <person name="Liu C."/>
            <person name="Sun Q."/>
        </authorList>
    </citation>
    <scope>NUCLEOTIDE SEQUENCE</scope>
    <source>
        <strain evidence="6">NSJ-68</strain>
    </source>
</reference>
<organism evidence="6 7">
    <name type="scientific">Anaerosacchariphilus hominis</name>
    <dbReference type="NCBI Taxonomy" id="2763017"/>
    <lineage>
        <taxon>Bacteria</taxon>
        <taxon>Bacillati</taxon>
        <taxon>Bacillota</taxon>
        <taxon>Clostridia</taxon>
        <taxon>Lachnospirales</taxon>
        <taxon>Lachnospiraceae</taxon>
        <taxon>Anaerosacchariphilus</taxon>
    </lineage>
</organism>
<dbReference type="Proteomes" id="UP000649345">
    <property type="component" value="Unassembled WGS sequence"/>
</dbReference>
<comment type="caution">
    <text evidence="6">The sequence shown here is derived from an EMBL/GenBank/DDBJ whole genome shotgun (WGS) entry which is preliminary data.</text>
</comment>
<evidence type="ECO:0000256" key="1">
    <source>
        <dbReference type="ARBA" id="ARBA00004141"/>
    </source>
</evidence>
<keyword evidence="3 5" id="KW-1133">Transmembrane helix</keyword>
<dbReference type="RefSeq" id="WP_186873096.1">
    <property type="nucleotide sequence ID" value="NZ_JACOOR010000002.1"/>
</dbReference>
<evidence type="ECO:0000256" key="5">
    <source>
        <dbReference type="SAM" id="Phobius"/>
    </source>
</evidence>
<protein>
    <submittedName>
        <fullName evidence="6">Energy-coupling factor transporter transmembrane protein EcfT</fullName>
    </submittedName>
</protein>
<keyword evidence="4 5" id="KW-0472">Membrane</keyword>
<feature type="transmembrane region" description="Helical" evidence="5">
    <location>
        <begin position="54"/>
        <end position="73"/>
    </location>
</feature>
<feature type="transmembrane region" description="Helical" evidence="5">
    <location>
        <begin position="94"/>
        <end position="112"/>
    </location>
</feature>
<feature type="transmembrane region" description="Helical" evidence="5">
    <location>
        <begin position="124"/>
        <end position="146"/>
    </location>
</feature>
<keyword evidence="2 5" id="KW-0812">Transmembrane</keyword>
<dbReference type="AlphaFoldDB" id="A0A923LAK3"/>
<keyword evidence="7" id="KW-1185">Reference proteome</keyword>
<evidence type="ECO:0000313" key="6">
    <source>
        <dbReference type="EMBL" id="MBC5659025.1"/>
    </source>
</evidence>
<evidence type="ECO:0000256" key="3">
    <source>
        <dbReference type="ARBA" id="ARBA00022989"/>
    </source>
</evidence>
<evidence type="ECO:0000256" key="4">
    <source>
        <dbReference type="ARBA" id="ARBA00023136"/>
    </source>
</evidence>
<name>A0A923LAK3_9FIRM</name>